<evidence type="ECO:0000313" key="1">
    <source>
        <dbReference type="EMBL" id="CAM9719344.1"/>
    </source>
</evidence>
<dbReference type="EMBL" id="OX596100">
    <property type="protein sequence ID" value="CAM9719344.1"/>
    <property type="molecule type" value="Genomic_DNA"/>
</dbReference>
<gene>
    <name evidence="1" type="ORF">MRATA1EN22A_LOCUS6482</name>
</gene>
<reference evidence="1" key="2">
    <citation type="submission" date="2025-03" db="EMBL/GenBank/DDBJ databases">
        <authorList>
            <consortium name="ELIXIR-Norway"/>
            <consortium name="Elixir Norway"/>
        </authorList>
    </citation>
    <scope>NUCLEOTIDE SEQUENCE</scope>
</reference>
<protein>
    <submittedName>
        <fullName evidence="1">Uncharacterized protein</fullName>
    </submittedName>
</protein>
<organism evidence="1 2">
    <name type="scientific">Rangifer tarandus platyrhynchus</name>
    <name type="common">Svalbard reindeer</name>
    <dbReference type="NCBI Taxonomy" id="3082113"/>
    <lineage>
        <taxon>Eukaryota</taxon>
        <taxon>Metazoa</taxon>
        <taxon>Chordata</taxon>
        <taxon>Craniata</taxon>
        <taxon>Vertebrata</taxon>
        <taxon>Euteleostomi</taxon>
        <taxon>Mammalia</taxon>
        <taxon>Eutheria</taxon>
        <taxon>Laurasiatheria</taxon>
        <taxon>Artiodactyla</taxon>
        <taxon>Ruminantia</taxon>
        <taxon>Pecora</taxon>
        <taxon>Cervidae</taxon>
        <taxon>Odocoileinae</taxon>
        <taxon>Rangifer</taxon>
    </lineage>
</organism>
<reference evidence="1" key="1">
    <citation type="submission" date="2023-05" db="EMBL/GenBank/DDBJ databases">
        <authorList>
            <consortium name="ELIXIR-Norway"/>
        </authorList>
    </citation>
    <scope>NUCLEOTIDE SEQUENCE</scope>
</reference>
<proteinExistence type="predicted"/>
<sequence>MKCGEELERLFEDKPRCVERTWLMTFAAAKVSSGGPRLGIVTFPKRLSRPRAWLHLWTVRWGSLSPAEVFLDALWGEREPLSPGPPGGAPAAWCPSSQGEEGSRQTPRPQKEPQWAGGGPKAAAQKCLGSPNTGATRGQGRSLSRFCQKLPFGPAGPEKAPFPCTVQILTPCVLRAHALTVRHSLLPPARGPGSSLGPGAPSLLPGGARHAGGSRAPRGSAACRTAGPTPPRRLRP</sequence>
<evidence type="ECO:0000313" key="2">
    <source>
        <dbReference type="Proteomes" id="UP001162501"/>
    </source>
</evidence>
<dbReference type="Proteomes" id="UP001162501">
    <property type="component" value="Chromosome 16"/>
</dbReference>
<name>A0AC59YI74_RANTA</name>
<accession>A0AC59YI74</accession>